<accession>D3R2G7</accession>
<dbReference type="GO" id="GO:0005886">
    <property type="term" value="C:plasma membrane"/>
    <property type="evidence" value="ECO:0007669"/>
    <property type="project" value="UniProtKB-SubCell"/>
</dbReference>
<feature type="transmembrane region" description="Helical" evidence="9">
    <location>
        <begin position="274"/>
        <end position="298"/>
    </location>
</feature>
<dbReference type="PANTHER" id="PTHR42810">
    <property type="entry name" value="PURINE PERMEASE C1399.01C-RELATED"/>
    <property type="match status" value="1"/>
</dbReference>
<name>D3R2G7_MAGIU</name>
<dbReference type="KEGG" id="clo:HMPREF0868_1084"/>
<dbReference type="NCBIfam" id="TIGR03173">
    <property type="entry name" value="pbuX"/>
    <property type="match status" value="1"/>
</dbReference>
<gene>
    <name evidence="10" type="primary">pbuX</name>
    <name evidence="10" type="ordered locus">HMPREF0868_1084</name>
</gene>
<evidence type="ECO:0000256" key="5">
    <source>
        <dbReference type="ARBA" id="ARBA00022692"/>
    </source>
</evidence>
<dbReference type="eggNOG" id="COG2233">
    <property type="taxonomic scope" value="Bacteria"/>
</dbReference>
<keyword evidence="4" id="KW-1003">Cell membrane</keyword>
<dbReference type="AlphaFoldDB" id="D3R2G7"/>
<comment type="similarity">
    <text evidence="2">Belongs to the nucleobase:cation symporter-2 (NCS2) (TC 2.A.40) family.</text>
</comment>
<keyword evidence="5 9" id="KW-0812">Transmembrane</keyword>
<evidence type="ECO:0000256" key="3">
    <source>
        <dbReference type="ARBA" id="ARBA00022448"/>
    </source>
</evidence>
<protein>
    <submittedName>
        <fullName evidence="10">Xanthine permease</fullName>
    </submittedName>
</protein>
<evidence type="ECO:0000313" key="11">
    <source>
        <dbReference type="Proteomes" id="UP000008234"/>
    </source>
</evidence>
<evidence type="ECO:0000313" key="10">
    <source>
        <dbReference type="EMBL" id="ADC91294.1"/>
    </source>
</evidence>
<dbReference type="HOGENOM" id="CLU_017959_8_2_9"/>
<feature type="region of interest" description="Disordered" evidence="8">
    <location>
        <begin position="1"/>
        <end position="21"/>
    </location>
</feature>
<feature type="transmembrane region" description="Helical" evidence="9">
    <location>
        <begin position="440"/>
        <end position="460"/>
    </location>
</feature>
<dbReference type="PROSITE" id="PS01116">
    <property type="entry name" value="XANTH_URACIL_PERMASE"/>
    <property type="match status" value="1"/>
</dbReference>
<dbReference type="STRING" id="699246.HMPREF0868_1084"/>
<feature type="transmembrane region" description="Helical" evidence="9">
    <location>
        <begin position="206"/>
        <end position="223"/>
    </location>
</feature>
<feature type="transmembrane region" description="Helical" evidence="9">
    <location>
        <begin position="381"/>
        <end position="398"/>
    </location>
</feature>
<dbReference type="NCBIfam" id="NF037981">
    <property type="entry name" value="NCS2_1"/>
    <property type="match status" value="1"/>
</dbReference>
<feature type="transmembrane region" description="Helical" evidence="9">
    <location>
        <begin position="353"/>
        <end position="375"/>
    </location>
</feature>
<keyword evidence="11" id="KW-1185">Reference proteome</keyword>
<feature type="transmembrane region" description="Helical" evidence="9">
    <location>
        <begin position="137"/>
        <end position="156"/>
    </location>
</feature>
<proteinExistence type="inferred from homology"/>
<evidence type="ECO:0000256" key="6">
    <source>
        <dbReference type="ARBA" id="ARBA00022989"/>
    </source>
</evidence>
<feature type="transmembrane region" description="Helical" evidence="9">
    <location>
        <begin position="410"/>
        <end position="428"/>
    </location>
</feature>
<feature type="transmembrane region" description="Helical" evidence="9">
    <location>
        <begin position="163"/>
        <end position="186"/>
    </location>
</feature>
<dbReference type="InterPro" id="IPR006043">
    <property type="entry name" value="NCS2"/>
</dbReference>
<evidence type="ECO:0000256" key="2">
    <source>
        <dbReference type="ARBA" id="ARBA00008821"/>
    </source>
</evidence>
<feature type="transmembrane region" description="Helical" evidence="9">
    <location>
        <begin position="51"/>
        <end position="76"/>
    </location>
</feature>
<organism evidence="10 11">
    <name type="scientific">Mageeibacillus indolicus (strain UPII9-5)</name>
    <name type="common">Clostridiales genomosp. BVAB3 (strain UPII9-5)</name>
    <dbReference type="NCBI Taxonomy" id="699246"/>
    <lineage>
        <taxon>Bacteria</taxon>
        <taxon>Bacillati</taxon>
        <taxon>Bacillota</taxon>
        <taxon>Clostridia</taxon>
        <taxon>Eubacteriales</taxon>
        <taxon>Oscillospiraceae</taxon>
        <taxon>Mageeibacillus</taxon>
    </lineage>
</organism>
<reference evidence="11" key="1">
    <citation type="submission" date="2009-12" db="EMBL/GenBank/DDBJ databases">
        <title>Sequence of Clostridiales genomosp. BVAB3 str. UPII9-5.</title>
        <authorList>
            <person name="Madupu R."/>
            <person name="Durkin A.S."/>
            <person name="Torralba M."/>
            <person name="Methe B."/>
            <person name="Sutton G.G."/>
            <person name="Strausberg R.L."/>
            <person name="Nelson K.E."/>
        </authorList>
    </citation>
    <scope>NUCLEOTIDE SEQUENCE [LARGE SCALE GENOMIC DNA]</scope>
    <source>
        <strain evidence="11">UPII9-5</strain>
    </source>
</reference>
<keyword evidence="7 9" id="KW-0472">Membrane</keyword>
<evidence type="ECO:0000256" key="4">
    <source>
        <dbReference type="ARBA" id="ARBA00022475"/>
    </source>
</evidence>
<dbReference type="InterPro" id="IPR017588">
    <property type="entry name" value="UacT-like"/>
</dbReference>
<keyword evidence="3" id="KW-0813">Transport</keyword>
<evidence type="ECO:0000256" key="8">
    <source>
        <dbReference type="SAM" id="MobiDB-lite"/>
    </source>
</evidence>
<keyword evidence="6 9" id="KW-1133">Transmembrane helix</keyword>
<feature type="transmembrane region" description="Helical" evidence="9">
    <location>
        <begin position="88"/>
        <end position="106"/>
    </location>
</feature>
<dbReference type="Pfam" id="PF00860">
    <property type="entry name" value="Xan_ur_permease"/>
    <property type="match status" value="1"/>
</dbReference>
<feature type="transmembrane region" description="Helical" evidence="9">
    <location>
        <begin position="230"/>
        <end position="249"/>
    </location>
</feature>
<dbReference type="InterPro" id="IPR006042">
    <property type="entry name" value="Xan_ur_permease"/>
</dbReference>
<dbReference type="EMBL" id="CP001850">
    <property type="protein sequence ID" value="ADC91294.1"/>
    <property type="molecule type" value="Genomic_DNA"/>
</dbReference>
<dbReference type="NCBIfam" id="TIGR00801">
    <property type="entry name" value="ncs2"/>
    <property type="match status" value="1"/>
</dbReference>
<sequence>METTSSIRPAIENSEPLSGTAPAASAAVESANTSMQTKDKLLYPLESKPPLGVSLVLAIQHILAAFAGIIAVPLVVCTALHLSVEQTSIMVAATIFVSGITTMLQSRGVGPIGSRLAGMMGTDFTFVNPSISVGSRFGLAGIVGATITGSLVEIVLSRFIKSLLKFFPPLITGTVVSLIGITLLPVSIDWAAGGFGSADYGSLRNLAVAFAIMLFTLFLNHYGKGMLSTAAVFIGMVAGYLLCLPLGMVDLSSVAAAKWIAIPNIFRFGFHFDFAATLSFVPAYIVSTIGTVGIVMAIGEASHTKVSGERAANGVLCDGLGSMIAGIFGAGPNTAFSQNVGLITLTKVASRHVMVLAGLLLTVLGVFPKLSALIAVMPPPVLGGVGVIMFGLVAAQGIKTLASIKLGDRELLIISVAFALGIGVTVKPEILDGLPLALKMILSSGISTGTLAALILNIVLRKPKVISKEAGNETA</sequence>
<dbReference type="PANTHER" id="PTHR42810:SF2">
    <property type="entry name" value="PURINE PERMEASE C1399.01C-RELATED"/>
    <property type="match status" value="1"/>
</dbReference>
<evidence type="ECO:0000256" key="1">
    <source>
        <dbReference type="ARBA" id="ARBA00004651"/>
    </source>
</evidence>
<dbReference type="GO" id="GO:0042907">
    <property type="term" value="F:xanthine transmembrane transporter activity"/>
    <property type="evidence" value="ECO:0007669"/>
    <property type="project" value="TreeGrafter"/>
</dbReference>
<comment type="subcellular location">
    <subcellularLocation>
        <location evidence="1">Cell membrane</location>
        <topology evidence="1">Multi-pass membrane protein</topology>
    </subcellularLocation>
</comment>
<evidence type="ECO:0000256" key="9">
    <source>
        <dbReference type="SAM" id="Phobius"/>
    </source>
</evidence>
<dbReference type="Proteomes" id="UP000008234">
    <property type="component" value="Chromosome"/>
</dbReference>
<evidence type="ECO:0000256" key="7">
    <source>
        <dbReference type="ARBA" id="ARBA00023136"/>
    </source>
</evidence>